<dbReference type="EMBL" id="PZQS01000005">
    <property type="protein sequence ID" value="PVD30618.1"/>
    <property type="molecule type" value="Genomic_DNA"/>
</dbReference>
<dbReference type="Proteomes" id="UP000245119">
    <property type="component" value="Linkage Group LG5"/>
</dbReference>
<organism evidence="1 2">
    <name type="scientific">Pomacea canaliculata</name>
    <name type="common">Golden apple snail</name>
    <dbReference type="NCBI Taxonomy" id="400727"/>
    <lineage>
        <taxon>Eukaryota</taxon>
        <taxon>Metazoa</taxon>
        <taxon>Spiralia</taxon>
        <taxon>Lophotrochozoa</taxon>
        <taxon>Mollusca</taxon>
        <taxon>Gastropoda</taxon>
        <taxon>Caenogastropoda</taxon>
        <taxon>Architaenioglossa</taxon>
        <taxon>Ampullarioidea</taxon>
        <taxon>Ampullariidae</taxon>
        <taxon>Pomacea</taxon>
    </lineage>
</organism>
<name>A0A2T7PB30_POMCA</name>
<evidence type="ECO:0000313" key="1">
    <source>
        <dbReference type="EMBL" id="PVD30618.1"/>
    </source>
</evidence>
<gene>
    <name evidence="1" type="ORF">C0Q70_09891</name>
</gene>
<evidence type="ECO:0000313" key="2">
    <source>
        <dbReference type="Proteomes" id="UP000245119"/>
    </source>
</evidence>
<reference evidence="1 2" key="1">
    <citation type="submission" date="2018-04" db="EMBL/GenBank/DDBJ databases">
        <title>The genome of golden apple snail Pomacea canaliculata provides insight into stress tolerance and invasive adaptation.</title>
        <authorList>
            <person name="Liu C."/>
            <person name="Liu B."/>
            <person name="Ren Y."/>
            <person name="Zhang Y."/>
            <person name="Wang H."/>
            <person name="Li S."/>
            <person name="Jiang F."/>
            <person name="Yin L."/>
            <person name="Zhang G."/>
            <person name="Qian W."/>
            <person name="Fan W."/>
        </authorList>
    </citation>
    <scope>NUCLEOTIDE SEQUENCE [LARGE SCALE GENOMIC DNA]</scope>
    <source>
        <strain evidence="1">SZHN2017</strain>
        <tissue evidence="1">Muscle</tissue>
    </source>
</reference>
<keyword evidence="2" id="KW-1185">Reference proteome</keyword>
<protein>
    <submittedName>
        <fullName evidence="1">Uncharacterized protein</fullName>
    </submittedName>
</protein>
<accession>A0A2T7PB30</accession>
<sequence>MSVIVVLGGIIVLACVVYIVIQCRARAKATAHAQSPRKEDEKELFSSTETLDNLLPAENCIRLKVRKNKSFMYSTRSGNISLLRQSAAARGKKAKKFILAREPLAKEVQAVWSIGSLKAYTFISANSRSRKCIKYTNSRTECEMLRK</sequence>
<comment type="caution">
    <text evidence="1">The sequence shown here is derived from an EMBL/GenBank/DDBJ whole genome shotgun (WGS) entry which is preliminary data.</text>
</comment>
<proteinExistence type="predicted"/>
<dbReference type="AlphaFoldDB" id="A0A2T7PB30"/>